<sequence length="141" mass="15978">MTDETTQRWEEPTTRSDQPERLIARTSKSPRDNECNKDDHNVGAKAEYTDCKNLDPREKSVTKENNQAAPNLMEGGDEGSREYRLPGGNQCWWETPAAIEIGRASKGTPLLTQAKRVHTNNKASEVNQDMPNVRRWGKTTH</sequence>
<evidence type="ECO:0000256" key="1">
    <source>
        <dbReference type="SAM" id="MobiDB-lite"/>
    </source>
</evidence>
<accession>A0A7J7WRE5</accession>
<organism evidence="2 3">
    <name type="scientific">Rhinolophus ferrumequinum</name>
    <name type="common">Greater horseshoe bat</name>
    <dbReference type="NCBI Taxonomy" id="59479"/>
    <lineage>
        <taxon>Eukaryota</taxon>
        <taxon>Metazoa</taxon>
        <taxon>Chordata</taxon>
        <taxon>Craniata</taxon>
        <taxon>Vertebrata</taxon>
        <taxon>Euteleostomi</taxon>
        <taxon>Mammalia</taxon>
        <taxon>Eutheria</taxon>
        <taxon>Laurasiatheria</taxon>
        <taxon>Chiroptera</taxon>
        <taxon>Yinpterochiroptera</taxon>
        <taxon>Rhinolophoidea</taxon>
        <taxon>Rhinolophidae</taxon>
        <taxon>Rhinolophinae</taxon>
        <taxon>Rhinolophus</taxon>
    </lineage>
</organism>
<feature type="compositionally biased region" description="Polar residues" evidence="1">
    <location>
        <begin position="120"/>
        <end position="130"/>
    </location>
</feature>
<name>A0A7J7WRE5_RHIFE</name>
<comment type="caution">
    <text evidence="2">The sequence shown here is derived from an EMBL/GenBank/DDBJ whole genome shotgun (WGS) entry which is preliminary data.</text>
</comment>
<proteinExistence type="predicted"/>
<feature type="region of interest" description="Disordered" evidence="1">
    <location>
        <begin position="118"/>
        <end position="141"/>
    </location>
</feature>
<evidence type="ECO:0000313" key="3">
    <source>
        <dbReference type="Proteomes" id="UP000585614"/>
    </source>
</evidence>
<dbReference type="Proteomes" id="UP000585614">
    <property type="component" value="Unassembled WGS sequence"/>
</dbReference>
<dbReference type="EMBL" id="JACAGC010000010">
    <property type="protein sequence ID" value="KAF6339816.1"/>
    <property type="molecule type" value="Genomic_DNA"/>
</dbReference>
<evidence type="ECO:0000313" key="2">
    <source>
        <dbReference type="EMBL" id="KAF6339816.1"/>
    </source>
</evidence>
<reference evidence="2 3" key="1">
    <citation type="journal article" date="2020" name="Nature">
        <title>Six reference-quality genomes reveal evolution of bat adaptations.</title>
        <authorList>
            <person name="Jebb D."/>
            <person name="Huang Z."/>
            <person name="Pippel M."/>
            <person name="Hughes G.M."/>
            <person name="Lavrichenko K."/>
            <person name="Devanna P."/>
            <person name="Winkler S."/>
            <person name="Jermiin L.S."/>
            <person name="Skirmuntt E.C."/>
            <person name="Katzourakis A."/>
            <person name="Burkitt-Gray L."/>
            <person name="Ray D.A."/>
            <person name="Sullivan K.A.M."/>
            <person name="Roscito J.G."/>
            <person name="Kirilenko B.M."/>
            <person name="Davalos L.M."/>
            <person name="Corthals A.P."/>
            <person name="Power M.L."/>
            <person name="Jones G."/>
            <person name="Ransome R.D."/>
            <person name="Dechmann D.K.N."/>
            <person name="Locatelli A.G."/>
            <person name="Puechmaille S.J."/>
            <person name="Fedrigo O."/>
            <person name="Jarvis E.D."/>
            <person name="Hiller M."/>
            <person name="Vernes S.C."/>
            <person name="Myers E.W."/>
            <person name="Teeling E.C."/>
        </authorList>
    </citation>
    <scope>NUCLEOTIDE SEQUENCE [LARGE SCALE GENOMIC DNA]</scope>
    <source>
        <strain evidence="2">MRhiFer1</strain>
        <tissue evidence="2">Lung</tissue>
    </source>
</reference>
<feature type="compositionally biased region" description="Basic and acidic residues" evidence="1">
    <location>
        <begin position="1"/>
        <end position="62"/>
    </location>
</feature>
<gene>
    <name evidence="2" type="ORF">mRhiFer1_008079</name>
</gene>
<protein>
    <submittedName>
        <fullName evidence="2">Uncharacterized protein</fullName>
    </submittedName>
</protein>
<feature type="region of interest" description="Disordered" evidence="1">
    <location>
        <begin position="1"/>
        <end position="83"/>
    </location>
</feature>
<dbReference type="AlphaFoldDB" id="A0A7J7WRE5"/>